<evidence type="ECO:0000313" key="1">
    <source>
        <dbReference type="EnsemblMetazoa" id="XP_008206247"/>
    </source>
</evidence>
<name>A0A7M7LUA7_NASVI</name>
<evidence type="ECO:0008006" key="3">
    <source>
        <dbReference type="Google" id="ProtNLM"/>
    </source>
</evidence>
<dbReference type="KEGG" id="nvi:100116843"/>
<dbReference type="EnsemblMetazoa" id="XM_008208025">
    <property type="protein sequence ID" value="XP_008206247"/>
    <property type="gene ID" value="LOC100116843"/>
</dbReference>
<dbReference type="PANTHER" id="PTHR21588">
    <property type="entry name" value="COILED-COIL-HELIX-COILED-COIL-HELIX DOMAIN CONTAINING 6"/>
    <property type="match status" value="1"/>
</dbReference>
<dbReference type="AlphaFoldDB" id="A0A7M7LUA7"/>
<dbReference type="EnsemblMetazoa" id="XM_031927413">
    <property type="protein sequence ID" value="XP_031783273"/>
    <property type="gene ID" value="LOC100116843"/>
</dbReference>
<sequence>MGSSQSARKLTIVNEEDDVNVIRISDAVAKRLAQSAEAANEKPAAAAAVTREAVRAPAHEPTSAAVPARNAAAMQELSDAYYPNFTISALEMQQQKERELADQEAYWQRRLQNLERTHEKINRAIDEEYKKALTIFDDSRVIKVQDAVKPCNVNRQKVLKCYQDNPKETLRCADLVEQFSNCVDQRRAQLMRCN</sequence>
<dbReference type="Proteomes" id="UP000002358">
    <property type="component" value="Chromosome 3"/>
</dbReference>
<dbReference type="GO" id="GO:0007007">
    <property type="term" value="P:inner mitochondrial membrane organization"/>
    <property type="evidence" value="ECO:0007669"/>
    <property type="project" value="TreeGrafter"/>
</dbReference>
<dbReference type="OrthoDB" id="70030at2759"/>
<organism evidence="1 2">
    <name type="scientific">Nasonia vitripennis</name>
    <name type="common">Parasitic wasp</name>
    <dbReference type="NCBI Taxonomy" id="7425"/>
    <lineage>
        <taxon>Eukaryota</taxon>
        <taxon>Metazoa</taxon>
        <taxon>Ecdysozoa</taxon>
        <taxon>Arthropoda</taxon>
        <taxon>Hexapoda</taxon>
        <taxon>Insecta</taxon>
        <taxon>Pterygota</taxon>
        <taxon>Neoptera</taxon>
        <taxon>Endopterygota</taxon>
        <taxon>Hymenoptera</taxon>
        <taxon>Apocrita</taxon>
        <taxon>Proctotrupomorpha</taxon>
        <taxon>Chalcidoidea</taxon>
        <taxon>Pteromalidae</taxon>
        <taxon>Pteromalinae</taxon>
        <taxon>Nasonia</taxon>
    </lineage>
</organism>
<dbReference type="InParanoid" id="A0A7M7LUA7"/>
<dbReference type="SMR" id="A0A7M7LUA7"/>
<gene>
    <name evidence="1" type="primary">100116843</name>
</gene>
<dbReference type="OMA" id="DVQRQMN"/>
<dbReference type="GO" id="GO:0061617">
    <property type="term" value="C:MICOS complex"/>
    <property type="evidence" value="ECO:0007669"/>
    <property type="project" value="TreeGrafter"/>
</dbReference>
<reference evidence="1" key="1">
    <citation type="submission" date="2021-01" db="UniProtKB">
        <authorList>
            <consortium name="EnsemblMetazoa"/>
        </authorList>
    </citation>
    <scope>IDENTIFICATION</scope>
</reference>
<protein>
    <recommendedName>
        <fullName evidence="3">MICOS complex subunit MIC19</fullName>
    </recommendedName>
</protein>
<accession>A0A7M7LUA7</accession>
<proteinExistence type="predicted"/>
<keyword evidence="2" id="KW-1185">Reference proteome</keyword>
<dbReference type="FunCoup" id="A0A7M7LUA7">
    <property type="interactions" value="159"/>
</dbReference>
<dbReference type="PANTHER" id="PTHR21588:SF18">
    <property type="entry name" value="MICOS COMPLEX SUBUNIT MIC19"/>
    <property type="match status" value="1"/>
</dbReference>
<evidence type="ECO:0000313" key="2">
    <source>
        <dbReference type="Proteomes" id="UP000002358"/>
    </source>
</evidence>
<dbReference type="InterPro" id="IPR052632">
    <property type="entry name" value="MICOS_subunit_Mic19"/>
</dbReference>